<dbReference type="AlphaFoldDB" id="H8ZBC5"/>
<evidence type="ECO:0000313" key="3">
    <source>
        <dbReference type="Proteomes" id="UP000054524"/>
    </source>
</evidence>
<evidence type="ECO:0000313" key="2">
    <source>
        <dbReference type="EMBL" id="KFG26155.1"/>
    </source>
</evidence>
<accession>A0A086J1Y7</accession>
<dbReference type="Proteomes" id="UP000005622">
    <property type="component" value="Unassembled WGS sequence"/>
</dbReference>
<protein>
    <submittedName>
        <fullName evidence="1">Uncharacterized protein</fullName>
    </submittedName>
</protein>
<gene>
    <name evidence="1" type="ORF">NERG_00874</name>
    <name evidence="2" type="ORF">NESG_01271</name>
</gene>
<organism evidence="1">
    <name type="scientific">Nematocida ausubeli (strain ATCC PRA-371 / ERTm2)</name>
    <name type="common">Nematode killer fungus</name>
    <dbReference type="NCBI Taxonomy" id="1913371"/>
    <lineage>
        <taxon>Eukaryota</taxon>
        <taxon>Fungi</taxon>
        <taxon>Fungi incertae sedis</taxon>
        <taxon>Microsporidia</taxon>
        <taxon>Nematocida</taxon>
    </lineage>
</organism>
<dbReference type="Proteomes" id="UP000054524">
    <property type="component" value="Unassembled WGS sequence"/>
</dbReference>
<accession>H8ZBC5</accession>
<reference evidence="2" key="2">
    <citation type="submission" date="2012-10" db="EMBL/GenBank/DDBJ databases">
        <authorList>
            <consortium name="The Broad Institute Genome Sequencing Platform"/>
            <consortium name="The Broad Institute Genome Sequencing Center for Infectious Disease"/>
            <person name="Cuomo C."/>
            <person name="Troemel E."/>
            <person name="Walker B."/>
            <person name="Young S.K."/>
            <person name="Zeng Q."/>
            <person name="Gargeya S."/>
            <person name="Fitzgerald M."/>
            <person name="Haas B."/>
            <person name="Abouelleil A."/>
            <person name="Alvarado L."/>
            <person name="Arachchi H.M."/>
            <person name="Berlin A.M."/>
            <person name="Chapman S.B."/>
            <person name="Goldberg J."/>
            <person name="Griggs A."/>
            <person name="Gujja S."/>
            <person name="Hansen M."/>
            <person name="Howarth C."/>
            <person name="Imamovic A."/>
            <person name="Larimer J."/>
            <person name="McCowan C."/>
            <person name="Murphy C."/>
            <person name="Neiman D."/>
            <person name="Pearson M."/>
            <person name="Priest M."/>
            <person name="Roberts A."/>
            <person name="Saif S."/>
            <person name="Shea T."/>
            <person name="Sisk P."/>
            <person name="Sykes S."/>
            <person name="Wortman J."/>
            <person name="Nusbaum C."/>
            <person name="Birren B."/>
        </authorList>
    </citation>
    <scope>NUCLEOTIDE SEQUENCE</scope>
    <source>
        <strain evidence="2">ERTm6</strain>
    </source>
</reference>
<dbReference type="EMBL" id="AKIJ01000003">
    <property type="protein sequence ID" value="KFG26155.1"/>
    <property type="molecule type" value="Genomic_DNA"/>
</dbReference>
<dbReference type="HOGENOM" id="CLU_2671633_0_0_1"/>
<sequence>MNKWLPPKRLLPSVSYNQNIPTAYTNNIHNNTCNTTYTISLIGNRSNYIPNINYSALLCDITVAEITELINTLET</sequence>
<reference evidence="2 3" key="3">
    <citation type="journal article" date="2014" name="Genome Announc.">
        <title>Genome Sequence of the Microsporidian Species Nematocida sp1 Strain ERTm6 (ATCC PRA-372).</title>
        <authorList>
            <person name="Bakowski M.A."/>
            <person name="Priest M."/>
            <person name="Young S."/>
            <person name="Cuomo C.A."/>
            <person name="Troemel E.R."/>
        </authorList>
    </citation>
    <scope>NUCLEOTIDE SEQUENCE [LARGE SCALE GENOMIC DNA]</scope>
    <source>
        <strain evidence="2 3">ERTm6</strain>
    </source>
</reference>
<dbReference type="OrthoDB" id="2190474at2759"/>
<name>H8ZBC5_NEMA1</name>
<proteinExistence type="predicted"/>
<dbReference type="EMBL" id="JH604634">
    <property type="protein sequence ID" value="EHY66178.1"/>
    <property type="molecule type" value="Genomic_DNA"/>
</dbReference>
<keyword evidence="3" id="KW-1185">Reference proteome</keyword>
<evidence type="ECO:0000313" key="1">
    <source>
        <dbReference type="EMBL" id="EHY66178.1"/>
    </source>
</evidence>
<reference evidence="1" key="1">
    <citation type="submission" date="2011-03" db="EMBL/GenBank/DDBJ databases">
        <title>The Genome Sequence of Nematocida sp1 strain ERTm2.</title>
        <authorList>
            <consortium name="The Broad Institute Genome Sequencing Platform"/>
            <consortium name="The Broad Institute Genome Sequencing Center for Infectious Disease"/>
            <person name="Cuomo C."/>
            <person name="Troemel E."/>
            <person name="Young S.K."/>
            <person name="Zeng Q."/>
            <person name="Gargeya S."/>
            <person name="Fitzgerald M."/>
            <person name="Haas B."/>
            <person name="Abouelleil A."/>
            <person name="Alvarado L."/>
            <person name="Arachchi H.M."/>
            <person name="Berlin A."/>
            <person name="Brown A."/>
            <person name="Chapman S.B."/>
            <person name="Chen Z."/>
            <person name="Dunbar C."/>
            <person name="Freedman E."/>
            <person name="Gearin G."/>
            <person name="Gellesch M."/>
            <person name="Goldberg J."/>
            <person name="Griggs A."/>
            <person name="Gujja S."/>
            <person name="Heilman E.R."/>
            <person name="Heiman D."/>
            <person name="Howarth C."/>
            <person name="Larson L."/>
            <person name="Lui A."/>
            <person name="MacDonald P.J.P."/>
            <person name="Mehta T."/>
            <person name="Montmayeur A."/>
            <person name="Murphy C."/>
            <person name="Neiman D."/>
            <person name="Pearson M."/>
            <person name="Priest M."/>
            <person name="Roberts A."/>
            <person name="Saif S."/>
            <person name="Shea T."/>
            <person name="Shenoy N."/>
            <person name="Sisk P."/>
            <person name="Stolte C."/>
            <person name="Sykes S."/>
            <person name="White J."/>
            <person name="Yandava C."/>
            <person name="Wortman J."/>
            <person name="Nusbaum C."/>
            <person name="Birren B."/>
        </authorList>
    </citation>
    <scope>NUCLEOTIDE SEQUENCE</scope>
    <source>
        <strain evidence="1">ERTm2</strain>
    </source>
</reference>